<proteinExistence type="inferred from homology"/>
<dbReference type="CDD" id="cd08637">
    <property type="entry name" value="DNA_pol_A_pol_I_C"/>
    <property type="match status" value="1"/>
</dbReference>
<evidence type="ECO:0000256" key="5">
    <source>
        <dbReference type="ARBA" id="ARBA00022705"/>
    </source>
</evidence>
<keyword evidence="3" id="KW-0808">Transferase</keyword>
<dbReference type="Gene3D" id="1.10.150.20">
    <property type="entry name" value="5' to 3' exonuclease, C-terminal subdomain"/>
    <property type="match status" value="1"/>
</dbReference>
<feature type="domain" description="DNA-directed DNA polymerase family A palm" evidence="11">
    <location>
        <begin position="332"/>
        <end position="538"/>
    </location>
</feature>
<comment type="caution">
    <text evidence="12">The sequence shown here is derived from an EMBL/GenBank/DDBJ whole genome shotgun (WGS) entry which is preliminary data.</text>
</comment>
<evidence type="ECO:0000313" key="13">
    <source>
        <dbReference type="Proteomes" id="UP000034705"/>
    </source>
</evidence>
<protein>
    <recommendedName>
        <fullName evidence="2">DNA-directed DNA polymerase</fullName>
        <ecNumber evidence="2">2.7.7.7</ecNumber>
    </recommendedName>
</protein>
<dbReference type="GO" id="GO:0003677">
    <property type="term" value="F:DNA binding"/>
    <property type="evidence" value="ECO:0007669"/>
    <property type="project" value="UniProtKB-KW"/>
</dbReference>
<dbReference type="InterPro" id="IPR019760">
    <property type="entry name" value="DNA-dir_DNA_pol_A_CS"/>
</dbReference>
<dbReference type="PATRIC" id="fig|1619001.3.peg.837"/>
<evidence type="ECO:0000256" key="2">
    <source>
        <dbReference type="ARBA" id="ARBA00012417"/>
    </source>
</evidence>
<dbReference type="Gene3D" id="3.30.420.10">
    <property type="entry name" value="Ribonuclease H-like superfamily/Ribonuclease H"/>
    <property type="match status" value="1"/>
</dbReference>
<evidence type="ECO:0000256" key="1">
    <source>
        <dbReference type="ARBA" id="ARBA00007705"/>
    </source>
</evidence>
<dbReference type="AlphaFoldDB" id="A0A0G1SFW5"/>
<evidence type="ECO:0000256" key="8">
    <source>
        <dbReference type="ARBA" id="ARBA00023125"/>
    </source>
</evidence>
<dbReference type="FunFam" id="1.10.150.20:FF:000002">
    <property type="entry name" value="DNA polymerase I"/>
    <property type="match status" value="1"/>
</dbReference>
<evidence type="ECO:0000256" key="6">
    <source>
        <dbReference type="ARBA" id="ARBA00022763"/>
    </source>
</evidence>
<dbReference type="InterPro" id="IPR002298">
    <property type="entry name" value="DNA_polymerase_A"/>
</dbReference>
<organism evidence="12 13">
    <name type="scientific">Candidatus Uhrbacteria bacterium GW2011_GWF2_46_218</name>
    <dbReference type="NCBI Taxonomy" id="1619001"/>
    <lineage>
        <taxon>Bacteria</taxon>
        <taxon>Candidatus Uhriibacteriota</taxon>
    </lineage>
</organism>
<keyword evidence="5" id="KW-0235">DNA replication</keyword>
<feature type="non-terminal residue" evidence="12">
    <location>
        <position position="1"/>
    </location>
</feature>
<dbReference type="PRINTS" id="PR00868">
    <property type="entry name" value="DNAPOLI"/>
</dbReference>
<evidence type="ECO:0000256" key="10">
    <source>
        <dbReference type="ARBA" id="ARBA00049244"/>
    </source>
</evidence>
<dbReference type="PROSITE" id="PS00447">
    <property type="entry name" value="DNA_POLYMERASE_A"/>
    <property type="match status" value="1"/>
</dbReference>
<evidence type="ECO:0000256" key="3">
    <source>
        <dbReference type="ARBA" id="ARBA00022679"/>
    </source>
</evidence>
<keyword evidence="4" id="KW-0548">Nucleotidyltransferase</keyword>
<dbReference type="GO" id="GO:0006261">
    <property type="term" value="P:DNA-templated DNA replication"/>
    <property type="evidence" value="ECO:0007669"/>
    <property type="project" value="InterPro"/>
</dbReference>
<dbReference type="InterPro" id="IPR001098">
    <property type="entry name" value="DNA-dir_DNA_pol_A_palm_dom"/>
</dbReference>
<evidence type="ECO:0000313" key="12">
    <source>
        <dbReference type="EMBL" id="KKU32220.1"/>
    </source>
</evidence>
<keyword evidence="9" id="KW-0234">DNA repair</keyword>
<dbReference type="Gene3D" id="1.20.1060.10">
    <property type="entry name" value="Taq DNA Polymerase, Chain T, domain 4"/>
    <property type="match status" value="1"/>
</dbReference>
<accession>A0A0G1SFW5</accession>
<dbReference type="FunFam" id="1.20.1060.10:FF:000001">
    <property type="entry name" value="DNA polymerase I"/>
    <property type="match status" value="1"/>
</dbReference>
<comment type="catalytic activity">
    <reaction evidence="10">
        <text>DNA(n) + a 2'-deoxyribonucleoside 5'-triphosphate = DNA(n+1) + diphosphate</text>
        <dbReference type="Rhea" id="RHEA:22508"/>
        <dbReference type="Rhea" id="RHEA-COMP:17339"/>
        <dbReference type="Rhea" id="RHEA-COMP:17340"/>
        <dbReference type="ChEBI" id="CHEBI:33019"/>
        <dbReference type="ChEBI" id="CHEBI:61560"/>
        <dbReference type="ChEBI" id="CHEBI:173112"/>
        <dbReference type="EC" id="2.7.7.7"/>
    </reaction>
</comment>
<dbReference type="SUPFAM" id="SSF56672">
    <property type="entry name" value="DNA/RNA polymerases"/>
    <property type="match status" value="1"/>
</dbReference>
<dbReference type="GO" id="GO:0003887">
    <property type="term" value="F:DNA-directed DNA polymerase activity"/>
    <property type="evidence" value="ECO:0007669"/>
    <property type="project" value="UniProtKB-KW"/>
</dbReference>
<dbReference type="Pfam" id="PF00476">
    <property type="entry name" value="DNA_pol_A"/>
    <property type="match status" value="1"/>
</dbReference>
<name>A0A0G1SFW5_9BACT</name>
<keyword evidence="6" id="KW-0227">DNA damage</keyword>
<dbReference type="Gene3D" id="3.30.70.370">
    <property type="match status" value="1"/>
</dbReference>
<dbReference type="Proteomes" id="UP000034705">
    <property type="component" value="Unassembled WGS sequence"/>
</dbReference>
<evidence type="ECO:0000256" key="4">
    <source>
        <dbReference type="ARBA" id="ARBA00022695"/>
    </source>
</evidence>
<evidence type="ECO:0000259" key="11">
    <source>
        <dbReference type="SMART" id="SM00482"/>
    </source>
</evidence>
<dbReference type="InterPro" id="IPR036397">
    <property type="entry name" value="RNaseH_sf"/>
</dbReference>
<dbReference type="EMBL" id="LCMG01000022">
    <property type="protein sequence ID" value="KKU32220.1"/>
    <property type="molecule type" value="Genomic_DNA"/>
</dbReference>
<dbReference type="SMART" id="SM00482">
    <property type="entry name" value="POLAc"/>
    <property type="match status" value="1"/>
</dbReference>
<evidence type="ECO:0000256" key="9">
    <source>
        <dbReference type="ARBA" id="ARBA00023204"/>
    </source>
</evidence>
<dbReference type="PANTHER" id="PTHR10133">
    <property type="entry name" value="DNA POLYMERASE I"/>
    <property type="match status" value="1"/>
</dbReference>
<sequence>EKEKPRASLVRKADASTLETFCRDRVIGFFVLPKPADLFGSASIAFAFSDGKEFMVFSEPTEEEIKEAQRVLSLASTAIVCDLKKIFHLFGNVISGNFFDLELGYYLLHSGDRVHDVVDILRQTLGDRVSDTPISLASAGEEKKIGFFVSCFIPAFQKIQKEMVECGMTSVFEHIEMPLVPVLYVMEKRGVLVNTKALGEFSKELQEELKGLTEKITKSAGETFNINSPLQLAEVLFDHLHLPIKGIKKTQTGYSTAAAELEKLWETHEIIPLISEYRELAKLQSTYVEALPRLVKPDGRIHTTYQQAVTATGRLSSSDPNLQNIPIRTDLGKKIREAFEAPRGKRILSADYSQVELRLVAVIAKDKAFISAFKEGADIHTRTAAEVWGIEELKVTSSQRRAAKAINFGIIYGMGPRSLARSTGMTMGEAKHFIDRYFEIHHAVKDYLDETKIKARERGYVETLFGRRRYLPEIHSGVQQLVASAERMAINMPVQGTAADLMKKAMLAVDGWLQTSKWPAELILQVHDELVFEVEKDAVSVVASGVKKMMEGVADFDVPLCVEVEAGKNWGEMESVL</sequence>
<keyword evidence="8" id="KW-0238">DNA-binding</keyword>
<dbReference type="GO" id="GO:0006302">
    <property type="term" value="P:double-strand break repair"/>
    <property type="evidence" value="ECO:0007669"/>
    <property type="project" value="TreeGrafter"/>
</dbReference>
<dbReference type="PANTHER" id="PTHR10133:SF27">
    <property type="entry name" value="DNA POLYMERASE NU"/>
    <property type="match status" value="1"/>
</dbReference>
<keyword evidence="7" id="KW-0239">DNA-directed DNA polymerase</keyword>
<comment type="similarity">
    <text evidence="1">Belongs to the DNA polymerase type-A family.</text>
</comment>
<reference evidence="12 13" key="1">
    <citation type="journal article" date="2015" name="Nature">
        <title>rRNA introns, odd ribosomes, and small enigmatic genomes across a large radiation of phyla.</title>
        <authorList>
            <person name="Brown C.T."/>
            <person name="Hug L.A."/>
            <person name="Thomas B.C."/>
            <person name="Sharon I."/>
            <person name="Castelle C.J."/>
            <person name="Singh A."/>
            <person name="Wilkins M.J."/>
            <person name="Williams K.H."/>
            <person name="Banfield J.F."/>
        </authorList>
    </citation>
    <scope>NUCLEOTIDE SEQUENCE [LARGE SCALE GENOMIC DNA]</scope>
</reference>
<evidence type="ECO:0000256" key="7">
    <source>
        <dbReference type="ARBA" id="ARBA00022932"/>
    </source>
</evidence>
<dbReference type="InterPro" id="IPR043502">
    <property type="entry name" value="DNA/RNA_pol_sf"/>
</dbReference>
<gene>
    <name evidence="12" type="ORF">UX45_C0022G0001</name>
</gene>
<dbReference type="EC" id="2.7.7.7" evidence="2"/>